<protein>
    <submittedName>
        <fullName evidence="1">Uncharacterized protein</fullName>
    </submittedName>
</protein>
<accession>A0ACB7TLI6</accession>
<organism evidence="1 2">
    <name type="scientific">Hyalomma asiaticum</name>
    <name type="common">Tick</name>
    <dbReference type="NCBI Taxonomy" id="266040"/>
    <lineage>
        <taxon>Eukaryota</taxon>
        <taxon>Metazoa</taxon>
        <taxon>Ecdysozoa</taxon>
        <taxon>Arthropoda</taxon>
        <taxon>Chelicerata</taxon>
        <taxon>Arachnida</taxon>
        <taxon>Acari</taxon>
        <taxon>Parasitiformes</taxon>
        <taxon>Ixodida</taxon>
        <taxon>Ixodoidea</taxon>
        <taxon>Ixodidae</taxon>
        <taxon>Hyalomminae</taxon>
        <taxon>Hyalomma</taxon>
    </lineage>
</organism>
<keyword evidence="2" id="KW-1185">Reference proteome</keyword>
<reference evidence="1" key="1">
    <citation type="submission" date="2020-05" db="EMBL/GenBank/DDBJ databases">
        <title>Large-scale comparative analyses of tick genomes elucidate their genetic diversity and vector capacities.</title>
        <authorList>
            <person name="Jia N."/>
            <person name="Wang J."/>
            <person name="Shi W."/>
            <person name="Du L."/>
            <person name="Sun Y."/>
            <person name="Zhan W."/>
            <person name="Jiang J."/>
            <person name="Wang Q."/>
            <person name="Zhang B."/>
            <person name="Ji P."/>
            <person name="Sakyi L.B."/>
            <person name="Cui X."/>
            <person name="Yuan T."/>
            <person name="Jiang B."/>
            <person name="Yang W."/>
            <person name="Lam T.T.-Y."/>
            <person name="Chang Q."/>
            <person name="Ding S."/>
            <person name="Wang X."/>
            <person name="Zhu J."/>
            <person name="Ruan X."/>
            <person name="Zhao L."/>
            <person name="Wei J."/>
            <person name="Que T."/>
            <person name="Du C."/>
            <person name="Cheng J."/>
            <person name="Dai P."/>
            <person name="Han X."/>
            <person name="Huang E."/>
            <person name="Gao Y."/>
            <person name="Liu J."/>
            <person name="Shao H."/>
            <person name="Ye R."/>
            <person name="Li L."/>
            <person name="Wei W."/>
            <person name="Wang X."/>
            <person name="Wang C."/>
            <person name="Yang T."/>
            <person name="Huo Q."/>
            <person name="Li W."/>
            <person name="Guo W."/>
            <person name="Chen H."/>
            <person name="Zhou L."/>
            <person name="Ni X."/>
            <person name="Tian J."/>
            <person name="Zhou Y."/>
            <person name="Sheng Y."/>
            <person name="Liu T."/>
            <person name="Pan Y."/>
            <person name="Xia L."/>
            <person name="Li J."/>
            <person name="Zhao F."/>
            <person name="Cao W."/>
        </authorList>
    </citation>
    <scope>NUCLEOTIDE SEQUENCE</scope>
    <source>
        <strain evidence="1">Hyas-2018</strain>
    </source>
</reference>
<evidence type="ECO:0000313" key="2">
    <source>
        <dbReference type="Proteomes" id="UP000821845"/>
    </source>
</evidence>
<proteinExistence type="predicted"/>
<evidence type="ECO:0000313" key="1">
    <source>
        <dbReference type="EMBL" id="KAH6947770.1"/>
    </source>
</evidence>
<dbReference type="EMBL" id="CM023481">
    <property type="protein sequence ID" value="KAH6947770.1"/>
    <property type="molecule type" value="Genomic_DNA"/>
</dbReference>
<sequence length="90" mass="9715">MERRLSASQSACLLAFCDAGPRSVLVPLRVLPGEASGSARTDEDACRRWAAAESRQDASVANVLPTRPHSLRHLEAVPFVTAVFEKNIAL</sequence>
<name>A0ACB7TLI6_HYAAI</name>
<dbReference type="Proteomes" id="UP000821845">
    <property type="component" value="Chromosome 1"/>
</dbReference>
<gene>
    <name evidence="1" type="ORF">HPB50_021146</name>
</gene>
<comment type="caution">
    <text evidence="1">The sequence shown here is derived from an EMBL/GenBank/DDBJ whole genome shotgun (WGS) entry which is preliminary data.</text>
</comment>